<protein>
    <recommendedName>
        <fullName evidence="3">Structural maintenance of chromosomes protein 4</fullName>
    </recommendedName>
</protein>
<dbReference type="GO" id="GO:0007076">
    <property type="term" value="P:mitotic chromosome condensation"/>
    <property type="evidence" value="ECO:0007669"/>
    <property type="project" value="TreeGrafter"/>
</dbReference>
<accession>L0PBL6</accession>
<evidence type="ECO:0000256" key="7">
    <source>
        <dbReference type="ARBA" id="ARBA00022840"/>
    </source>
</evidence>
<dbReference type="InterPro" id="IPR029005">
    <property type="entry name" value="LIM-bd/SEUSS"/>
</dbReference>
<evidence type="ECO:0000256" key="11">
    <source>
        <dbReference type="ARBA" id="ARBA00023306"/>
    </source>
</evidence>
<keyword evidence="8 12" id="KW-0175">Coiled coil</keyword>
<feature type="coiled-coil region" evidence="12">
    <location>
        <begin position="895"/>
        <end position="1172"/>
    </location>
</feature>
<feature type="compositionally biased region" description="Basic residues" evidence="13">
    <location>
        <begin position="1"/>
        <end position="16"/>
    </location>
</feature>
<dbReference type="EMBL" id="CAKM01000214">
    <property type="protein sequence ID" value="CCJ29791.1"/>
    <property type="molecule type" value="Genomic_DNA"/>
</dbReference>
<feature type="coiled-coil region" evidence="12">
    <location>
        <begin position="569"/>
        <end position="641"/>
    </location>
</feature>
<evidence type="ECO:0000313" key="16">
    <source>
        <dbReference type="Proteomes" id="UP000010422"/>
    </source>
</evidence>
<dbReference type="GO" id="GO:0005524">
    <property type="term" value="F:ATP binding"/>
    <property type="evidence" value="ECO:0007669"/>
    <property type="project" value="UniProtKB-KW"/>
</dbReference>
<dbReference type="VEuPathDB" id="FungiDB:PNEJI1_002179"/>
<dbReference type="SUPFAM" id="SSF52540">
    <property type="entry name" value="P-loop containing nucleoside triphosphate hydrolases"/>
    <property type="match status" value="1"/>
</dbReference>
<keyword evidence="7" id="KW-0067">ATP-binding</keyword>
<keyword evidence="10" id="KW-0539">Nucleus</keyword>
<evidence type="ECO:0000256" key="13">
    <source>
        <dbReference type="SAM" id="MobiDB-lite"/>
    </source>
</evidence>
<dbReference type="FunCoup" id="L0PBL6">
    <property type="interactions" value="343"/>
</dbReference>
<dbReference type="FunFam" id="3.40.50.300:FF:000481">
    <property type="entry name" value="Structural maintenance of chromosomes 4"/>
    <property type="match status" value="1"/>
</dbReference>
<dbReference type="PANTHER" id="PTHR18937">
    <property type="entry name" value="STRUCTURAL MAINTENANCE OF CHROMOSOMES SMC FAMILY MEMBER"/>
    <property type="match status" value="1"/>
</dbReference>
<sequence length="1616" mass="185740">MVRRTATKGSPVRRRIIASDSDDTEDNIRIQKGKKEHIEVVITDAPNVSSTLSIKNMPMQVSPRKVTALAAEFSSLNVDGSINKDEQIQIKLKGVKMQKDQLEEGIKTTCKVSVPVQRVPLATLPSSFIHSPSSRVTYQQMDIDKTPKERLIISQLVLTNFKSYAGRQCIGPFHPSFSSIVGPNGSGKSNVIDALLFVFGFRASQMRQSKISALIHKSLEHSDLEWCSVEIYFEEIQETVGSDSSDVKYIMKPESRMVISRKAFKNNTSKYMINNCESSYTEITSLLRKKGIDLDHKRFLILQGEVESIAQMKPKAQNEHEEGLLEYLEDIVGTSNYKKPIEEMSIEVDRLNELCEERSNRTRKEAVLSYIKDENELVMKQSKLYQAYVFEYDKSVEIAKEQIEKLKKVIDMDESNHKANIKTIKELEKQYERNLKNDLNNAQKEFTKYDQENIKLQEKQKHLLQKLKKNNNLIQTNSHSYSESVIWIENYIQEIKSYENDICVLKNKLELETKELGKIRFDLKDKTQDISDKLEVKQKQLEPWIEQINSRQSKIDVINSEIKIFLDKENKSQQEIHNIQERIRLIEEEEKITRKTIQQCKVDKDNKEKELLIAKDEFEKMKEEERRFKEKLSQCHQKEDEAKAYFSKFQNHNSVLTGLIRLKESGRINGFHGRLGSLGTIPDKYDVAISTACPSLNHMVVETVEVGQQCIEYLRTNNLGRAVFIILSRLPSKSMERIETPENVPRLFDLITPKEKKFAPAFFNALRHTLVAENLQQANHGQLIDKSGTMTGGGNKVARGGMSSKLESYVSSSSIAKYEQDRKIVEEAYQIFNSKYTLLRNQIDEMTKEVPELDVKISILSLELSTHNNNIIDAKKTLKDVSLLYQISSTDVKKKKDLENDVIDLEKENEVTRRNMAGIEQEIKQLQDRIMEIGGIRLRTQKAKVDSLQDQLNTIHDRITNADVSKIKKEKDKIKFEKAINDSKDELRTIELQLSDVKADISKKSKLIDSIRSKTGKIQEEINEKTDELAEIKLKLNKEIDANNSARVEEIETKNKLEEYIKILSDNEKKLKYWKDKLKNLKLQNIQEYFEDSELLTLQVYNKEELESINREKLKAEITALEEKTQNVKIELDVLEEYKKKDEEYRSRSKDLENVINERNSVRLRLSELKQTRLNEFMTGFNSISLKLKEMYQMITMGGNAELELVDSLDPFSEGILFSVMPPKKSWKNISNLSGGEKTLSSLALVFALHHYKPTPLYVMDEIDAALDFRNVSIIANYIKDRTKNAQLIVISLRNNMFELAARLIGIYKTENKHKAMSNANSQTSKEGLVSPYDLNIGFKRRTPLETANLVFSTLFDYFVLFVMQPFQGHLQGAPCPGMGRTHGYPAEANIIRRPETAAQPGLAVLQLLQFIDGLSSTQKRHDLAGWRTFVHAYFTDYAMMRLSLAPQRAQTTHSPRVFELPVLSLPMFFWTNYESGVAQMQFVLGAVKEHITISHGYVVACPHAKLIYWYANGSQVVAEGNLSVQFTPVLLKMEWFEFITLRYDEYILRDTVCPNAPASVVNDLGITRRVLRCLEMGESLADMYALMMASQVNHLGPLKTLSHFSSLRERTDGIR</sequence>
<dbReference type="PANTHER" id="PTHR18937:SF172">
    <property type="entry name" value="STRUCTURAL MAINTENANCE OF CHROMOSOMES PROTEIN"/>
    <property type="match status" value="1"/>
</dbReference>
<evidence type="ECO:0000259" key="14">
    <source>
        <dbReference type="SMART" id="SM00968"/>
    </source>
</evidence>
<keyword evidence="9" id="KW-0226">DNA condensation</keyword>
<dbReference type="InterPro" id="IPR036277">
    <property type="entry name" value="SMC_hinge_sf"/>
</dbReference>
<dbReference type="InParanoid" id="L0PBL6"/>
<dbReference type="Gene3D" id="3.40.50.300">
    <property type="entry name" value="P-loop containing nucleotide triphosphate hydrolases"/>
    <property type="match status" value="2"/>
</dbReference>
<dbReference type="GO" id="GO:0051301">
    <property type="term" value="P:cell division"/>
    <property type="evidence" value="ECO:0007669"/>
    <property type="project" value="UniProtKB-KW"/>
</dbReference>
<dbReference type="InterPro" id="IPR027417">
    <property type="entry name" value="P-loop_NTPase"/>
</dbReference>
<comment type="similarity">
    <text evidence="2">Belongs to the SMC family. SMC4 subfamily.</text>
</comment>
<proteinExistence type="inferred from homology"/>
<name>L0PBL6_PNEJI</name>
<comment type="caution">
    <text evidence="15">The sequence shown here is derived from an EMBL/GenBank/DDBJ whole genome shotgun (WGS) entry which is preliminary data.</text>
</comment>
<dbReference type="SUPFAM" id="SSF75553">
    <property type="entry name" value="Smc hinge domain"/>
    <property type="match status" value="1"/>
</dbReference>
<evidence type="ECO:0000256" key="4">
    <source>
        <dbReference type="ARBA" id="ARBA00022618"/>
    </source>
</evidence>
<dbReference type="InterPro" id="IPR003395">
    <property type="entry name" value="RecF/RecN/SMC_N"/>
</dbReference>
<evidence type="ECO:0000256" key="6">
    <source>
        <dbReference type="ARBA" id="ARBA00022776"/>
    </source>
</evidence>
<gene>
    <name evidence="15" type="ORF">PNEJI1_002179</name>
</gene>
<dbReference type="STRING" id="1209962.L0PBL6"/>
<evidence type="ECO:0000256" key="3">
    <source>
        <dbReference type="ARBA" id="ARBA00018693"/>
    </source>
</evidence>
<dbReference type="GO" id="GO:0005634">
    <property type="term" value="C:nucleus"/>
    <property type="evidence" value="ECO:0007669"/>
    <property type="project" value="UniProtKB-SubCell"/>
</dbReference>
<dbReference type="GO" id="GO:0000796">
    <property type="term" value="C:condensin complex"/>
    <property type="evidence" value="ECO:0007669"/>
    <property type="project" value="TreeGrafter"/>
</dbReference>
<evidence type="ECO:0000256" key="2">
    <source>
        <dbReference type="ARBA" id="ARBA00006005"/>
    </source>
</evidence>
<feature type="domain" description="SMC hinge" evidence="14">
    <location>
        <begin position="669"/>
        <end position="782"/>
    </location>
</feature>
<dbReference type="SMART" id="SM00968">
    <property type="entry name" value="SMC_hinge"/>
    <property type="match status" value="1"/>
</dbReference>
<dbReference type="InterPro" id="IPR010935">
    <property type="entry name" value="SMC_hinge"/>
</dbReference>
<feature type="coiled-coil region" evidence="12">
    <location>
        <begin position="396"/>
        <end position="459"/>
    </location>
</feature>
<evidence type="ECO:0000313" key="15">
    <source>
        <dbReference type="EMBL" id="CCJ29791.1"/>
    </source>
</evidence>
<keyword evidence="11" id="KW-0131">Cell cycle</keyword>
<dbReference type="Proteomes" id="UP000010422">
    <property type="component" value="Unassembled WGS sequence"/>
</dbReference>
<feature type="region of interest" description="Disordered" evidence="13">
    <location>
        <begin position="1"/>
        <end position="22"/>
    </location>
</feature>
<evidence type="ECO:0000256" key="9">
    <source>
        <dbReference type="ARBA" id="ARBA00023067"/>
    </source>
</evidence>
<keyword evidence="5" id="KW-0547">Nucleotide-binding</keyword>
<evidence type="ECO:0000256" key="5">
    <source>
        <dbReference type="ARBA" id="ARBA00022741"/>
    </source>
</evidence>
<evidence type="ECO:0000256" key="1">
    <source>
        <dbReference type="ARBA" id="ARBA00004123"/>
    </source>
</evidence>
<dbReference type="FunFam" id="3.40.50.300:FF:000585">
    <property type="entry name" value="Structural maintenance of chromosomes 4"/>
    <property type="match status" value="1"/>
</dbReference>
<organism evidence="16">
    <name type="scientific">Pneumocystis jirovecii</name>
    <name type="common">Human pneumocystis pneumonia agent</name>
    <dbReference type="NCBI Taxonomy" id="42068"/>
    <lineage>
        <taxon>Eukaryota</taxon>
        <taxon>Fungi</taxon>
        <taxon>Dikarya</taxon>
        <taxon>Ascomycota</taxon>
        <taxon>Taphrinomycotina</taxon>
        <taxon>Pneumocystomycetes</taxon>
        <taxon>Pneumocystaceae</taxon>
        <taxon>Pneumocystis</taxon>
    </lineage>
</organism>
<keyword evidence="4" id="KW-0132">Cell division</keyword>
<evidence type="ECO:0000256" key="10">
    <source>
        <dbReference type="ARBA" id="ARBA00023242"/>
    </source>
</evidence>
<reference evidence="15 16" key="1">
    <citation type="journal article" date="2012" name="MBio">
        <title>De novo assembly of the Pneumocystis jirovecii genome from a single bronchoalveolar lavage fluid specimen from a patient.</title>
        <authorList>
            <person name="Cisse O.H."/>
            <person name="Pagni M."/>
            <person name="Hauser P.M."/>
        </authorList>
    </citation>
    <scope>NUCLEOTIDE SEQUENCE [LARGE SCALE GENOMIC DNA]</scope>
    <source>
        <strain evidence="15 16">SE8</strain>
    </source>
</reference>
<evidence type="ECO:0000256" key="8">
    <source>
        <dbReference type="ARBA" id="ARBA00023054"/>
    </source>
</evidence>
<dbReference type="Gene3D" id="1.20.1060.20">
    <property type="match status" value="1"/>
</dbReference>
<dbReference type="Pfam" id="PF01803">
    <property type="entry name" value="LIM_bind"/>
    <property type="match status" value="2"/>
</dbReference>
<dbReference type="Pfam" id="PF06470">
    <property type="entry name" value="SMC_hinge"/>
    <property type="match status" value="1"/>
</dbReference>
<evidence type="ECO:0000256" key="12">
    <source>
        <dbReference type="SAM" id="Coils"/>
    </source>
</evidence>
<dbReference type="Pfam" id="PF02463">
    <property type="entry name" value="SMC_N"/>
    <property type="match status" value="1"/>
</dbReference>
<dbReference type="Gene3D" id="3.30.70.1620">
    <property type="match status" value="1"/>
</dbReference>
<comment type="subcellular location">
    <subcellularLocation>
        <location evidence="1">Nucleus</location>
    </subcellularLocation>
</comment>
<keyword evidence="6" id="KW-0498">Mitosis</keyword>